<dbReference type="GO" id="GO:0045151">
    <property type="term" value="P:acetoin biosynthetic process"/>
    <property type="evidence" value="ECO:0007669"/>
    <property type="project" value="UniProtKB-UniRule"/>
</dbReference>
<dbReference type="SUPFAM" id="SSF117856">
    <property type="entry name" value="AF0104/ALDC/Ptd012-like"/>
    <property type="match status" value="1"/>
</dbReference>
<gene>
    <name evidence="10" type="ORF">AKG39_02245</name>
</gene>
<dbReference type="Gene3D" id="3.30.1330.80">
    <property type="entry name" value="Hypothetical protein, similar to alpha- acetolactate decarboxylase, domain 2"/>
    <property type="match status" value="2"/>
</dbReference>
<dbReference type="PANTHER" id="PTHR35524">
    <property type="entry name" value="ALPHA-ACETOLACTATE DECARBOXYLASE"/>
    <property type="match status" value="1"/>
</dbReference>
<keyword evidence="7 9" id="KW-0005">Acetoin biosynthesis</keyword>
<dbReference type="OrthoDB" id="8612680at2"/>
<dbReference type="AlphaFoldDB" id="A0A0L6U437"/>
<dbReference type="STRING" id="52689.AKG39_02245"/>
<evidence type="ECO:0000256" key="6">
    <source>
        <dbReference type="ARBA" id="ARBA00022793"/>
    </source>
</evidence>
<comment type="pathway">
    <text evidence="2 9">Polyol metabolism; (R,R)-butane-2,3-diol biosynthesis; (R,R)-butane-2,3-diol from pyruvate: step 2/3.</text>
</comment>
<evidence type="ECO:0000256" key="5">
    <source>
        <dbReference type="ARBA" id="ARBA00020164"/>
    </source>
</evidence>
<evidence type="ECO:0000256" key="2">
    <source>
        <dbReference type="ARBA" id="ARBA00005170"/>
    </source>
</evidence>
<name>A0A0L6U437_9FIRM</name>
<evidence type="ECO:0000256" key="1">
    <source>
        <dbReference type="ARBA" id="ARBA00001784"/>
    </source>
</evidence>
<evidence type="ECO:0000256" key="7">
    <source>
        <dbReference type="ARBA" id="ARBA00023061"/>
    </source>
</evidence>
<keyword evidence="6 9" id="KW-0210">Decarboxylase</keyword>
<keyword evidence="11" id="KW-1185">Reference proteome</keyword>
<protein>
    <recommendedName>
        <fullName evidence="5 9">Alpha-acetolactate decarboxylase</fullName>
        <ecNumber evidence="4 9">4.1.1.5</ecNumber>
    </recommendedName>
</protein>
<reference evidence="11" key="1">
    <citation type="submission" date="2015-07" db="EMBL/GenBank/DDBJ databases">
        <title>Draft genome sequence of Acetobacterium bakii DSM 8293, a potential psychrophilic chemical producer through syngas fermentation.</title>
        <authorList>
            <person name="Song Y."/>
            <person name="Hwang S."/>
            <person name="Cho B.-K."/>
        </authorList>
    </citation>
    <scope>NUCLEOTIDE SEQUENCE [LARGE SCALE GENOMIC DNA]</scope>
    <source>
        <strain evidence="11">DSM 8239</strain>
    </source>
</reference>
<dbReference type="Proteomes" id="UP000036873">
    <property type="component" value="Unassembled WGS sequence"/>
</dbReference>
<comment type="catalytic activity">
    <reaction evidence="1 9">
        <text>(2S)-2-acetolactate + H(+) = (R)-acetoin + CO2</text>
        <dbReference type="Rhea" id="RHEA:21580"/>
        <dbReference type="ChEBI" id="CHEBI:15378"/>
        <dbReference type="ChEBI" id="CHEBI:15686"/>
        <dbReference type="ChEBI" id="CHEBI:16526"/>
        <dbReference type="ChEBI" id="CHEBI:58476"/>
        <dbReference type="EC" id="4.1.1.5"/>
    </reaction>
</comment>
<organism evidence="10 11">
    <name type="scientific">Acetobacterium bakii</name>
    <dbReference type="NCBI Taxonomy" id="52689"/>
    <lineage>
        <taxon>Bacteria</taxon>
        <taxon>Bacillati</taxon>
        <taxon>Bacillota</taxon>
        <taxon>Clostridia</taxon>
        <taxon>Eubacteriales</taxon>
        <taxon>Eubacteriaceae</taxon>
        <taxon>Acetobacterium</taxon>
    </lineage>
</organism>
<dbReference type="GO" id="GO:0047605">
    <property type="term" value="F:acetolactate decarboxylase activity"/>
    <property type="evidence" value="ECO:0007669"/>
    <property type="project" value="UniProtKB-UniRule"/>
</dbReference>
<dbReference type="EMBL" id="LGYO01000006">
    <property type="protein sequence ID" value="KNZ43281.1"/>
    <property type="molecule type" value="Genomic_DNA"/>
</dbReference>
<evidence type="ECO:0000313" key="11">
    <source>
        <dbReference type="Proteomes" id="UP000036873"/>
    </source>
</evidence>
<sequence>MRKEELYQVSTLATFQNRGYDGQLSIRRMLEFGNTGFGTFHGLNGEMIVVGGVVYRALGDCTLEAVKDSETTPFATLGFLGKKAPVVLDVYGNLTALKESLDDVIGDQQKLILSQISGVFEKIAIHSVWPQTKPYDELKKIVDDQDIYIYENIEGTLVGVHCPQSAEGFNVLGWHFHFISEDRQIGGHVNGLFAHKIEFIYDEKEVLTIIEA</sequence>
<evidence type="ECO:0000256" key="8">
    <source>
        <dbReference type="ARBA" id="ARBA00023239"/>
    </source>
</evidence>
<evidence type="ECO:0000313" key="10">
    <source>
        <dbReference type="EMBL" id="KNZ43281.1"/>
    </source>
</evidence>
<comment type="caution">
    <text evidence="10">The sequence shown here is derived from an EMBL/GenBank/DDBJ whole genome shotgun (WGS) entry which is preliminary data.</text>
</comment>
<dbReference type="InterPro" id="IPR005128">
    <property type="entry name" value="Acetolactate_a_deCO2ase"/>
</dbReference>
<comment type="similarity">
    <text evidence="3 9">Belongs to the alpha-acetolactate decarboxylase family.</text>
</comment>
<evidence type="ECO:0000256" key="3">
    <source>
        <dbReference type="ARBA" id="ARBA00007106"/>
    </source>
</evidence>
<dbReference type="Pfam" id="PF03306">
    <property type="entry name" value="AAL_decarboxy"/>
    <property type="match status" value="1"/>
</dbReference>
<dbReference type="EC" id="4.1.1.5" evidence="4 9"/>
<dbReference type="CDD" id="cd17299">
    <property type="entry name" value="acetolactate_decarboxylase"/>
    <property type="match status" value="1"/>
</dbReference>
<keyword evidence="8 9" id="KW-0456">Lyase</keyword>
<proteinExistence type="inferred from homology"/>
<accession>A0A0L6U437</accession>
<evidence type="ECO:0000256" key="4">
    <source>
        <dbReference type="ARBA" id="ARBA00013204"/>
    </source>
</evidence>
<evidence type="ECO:0000256" key="9">
    <source>
        <dbReference type="PIRNR" id="PIRNR001332"/>
    </source>
</evidence>
<dbReference type="PIRSF" id="PIRSF001332">
    <property type="entry name" value="Acetolac_decarb"/>
    <property type="match status" value="1"/>
</dbReference>
<dbReference type="RefSeq" id="WP_050738730.1">
    <property type="nucleotide sequence ID" value="NZ_LGYO01000006.1"/>
</dbReference>
<dbReference type="UniPathway" id="UPA00626">
    <property type="reaction ID" value="UER00678"/>
</dbReference>
<dbReference type="PANTHER" id="PTHR35524:SF1">
    <property type="entry name" value="ALPHA-ACETOLACTATE DECARBOXYLASE"/>
    <property type="match status" value="1"/>
</dbReference>